<dbReference type="RefSeq" id="WP_144241503.1">
    <property type="nucleotide sequence ID" value="NZ_BCTH01000083.1"/>
</dbReference>
<feature type="region of interest" description="Disordered" evidence="1">
    <location>
        <begin position="203"/>
        <end position="222"/>
    </location>
</feature>
<dbReference type="PATRIC" id="fig|1349767.4.peg.4277"/>
<dbReference type="OrthoDB" id="8708728at2"/>
<name>W0V748_9BURK</name>
<dbReference type="EMBL" id="HG322949">
    <property type="protein sequence ID" value="CDG83173.1"/>
    <property type="molecule type" value="Genomic_DNA"/>
</dbReference>
<feature type="compositionally biased region" description="Low complexity" evidence="1">
    <location>
        <begin position="152"/>
        <end position="170"/>
    </location>
</feature>
<feature type="compositionally biased region" description="Polar residues" evidence="1">
    <location>
        <begin position="138"/>
        <end position="147"/>
    </location>
</feature>
<evidence type="ECO:0000256" key="2">
    <source>
        <dbReference type="SAM" id="Phobius"/>
    </source>
</evidence>
<keyword evidence="2" id="KW-0812">Transmembrane</keyword>
<reference evidence="3 4" key="1">
    <citation type="journal article" date="2015" name="Genome Announc.">
        <title>Genome Sequence of Mushroom Soft-Rot Pathogen Janthinobacterium agaricidamnosum.</title>
        <authorList>
            <person name="Graupner K."/>
            <person name="Lackner G."/>
            <person name="Hertweck C."/>
        </authorList>
    </citation>
    <scope>NUCLEOTIDE SEQUENCE [LARGE SCALE GENOMIC DNA]</scope>
    <source>
        <strain evidence="4">NBRC 102515 / DSM 9628</strain>
    </source>
</reference>
<keyword evidence="4" id="KW-1185">Reference proteome</keyword>
<evidence type="ECO:0008006" key="5">
    <source>
        <dbReference type="Google" id="ProtNLM"/>
    </source>
</evidence>
<evidence type="ECO:0000313" key="4">
    <source>
        <dbReference type="Proteomes" id="UP000027604"/>
    </source>
</evidence>
<keyword evidence="2" id="KW-1133">Transmembrane helix</keyword>
<keyword evidence="2" id="KW-0472">Membrane</keyword>
<protein>
    <recommendedName>
        <fullName evidence="5">Transmembrane protein</fullName>
    </recommendedName>
</protein>
<dbReference type="Proteomes" id="UP000027604">
    <property type="component" value="Chromosome I"/>
</dbReference>
<sequence length="270" mass="27932">MQSNDENPRAAGRPSLLTPAQQAEADRHRILNHLEHPSGAEAGSRRQRGKVLWGGGLGLGALLIAAGAWFSAGDGDIERQQADGAAIRLAVAAPAAKPDVPESTAAATIHDEDPLAGLQGGDAPAEKQPSLKDMLNAQPASQPQSENDVLGKALAQAAPKQAATAKSAPKLVKAATKPKPPPQVEAEPDNDVTLLAALVAHAQVNPEPEPPAKPVKKTVKPATTQAKLNQCKKLRKDDAQKCRVRVCSGRAKNDPACKAAPASAKVATQS</sequence>
<proteinExistence type="predicted"/>
<feature type="region of interest" description="Disordered" evidence="1">
    <location>
        <begin position="1"/>
        <end position="26"/>
    </location>
</feature>
<gene>
    <name evidence="3" type="ORF">GJA_2542</name>
</gene>
<organism evidence="3 4">
    <name type="scientific">Janthinobacterium agaricidamnosum NBRC 102515 = DSM 9628</name>
    <dbReference type="NCBI Taxonomy" id="1349767"/>
    <lineage>
        <taxon>Bacteria</taxon>
        <taxon>Pseudomonadati</taxon>
        <taxon>Pseudomonadota</taxon>
        <taxon>Betaproteobacteria</taxon>
        <taxon>Burkholderiales</taxon>
        <taxon>Oxalobacteraceae</taxon>
        <taxon>Janthinobacterium</taxon>
    </lineage>
</organism>
<evidence type="ECO:0000313" key="3">
    <source>
        <dbReference type="EMBL" id="CDG83173.1"/>
    </source>
</evidence>
<evidence type="ECO:0000256" key="1">
    <source>
        <dbReference type="SAM" id="MobiDB-lite"/>
    </source>
</evidence>
<accession>W0V748</accession>
<feature type="transmembrane region" description="Helical" evidence="2">
    <location>
        <begin position="51"/>
        <end position="72"/>
    </location>
</feature>
<dbReference type="HOGENOM" id="CLU_1198484_0_0_4"/>
<dbReference type="AlphaFoldDB" id="W0V748"/>
<dbReference type="KEGG" id="jag:GJA_2542"/>
<feature type="region of interest" description="Disordered" evidence="1">
    <location>
        <begin position="94"/>
        <end position="187"/>
    </location>
</feature>